<dbReference type="Pfam" id="PF21274">
    <property type="entry name" value="Rng_hyd_C"/>
    <property type="match status" value="1"/>
</dbReference>
<dbReference type="EMBL" id="DF933840">
    <property type="protein sequence ID" value="GAM42409.1"/>
    <property type="molecule type" value="Genomic_DNA"/>
</dbReference>
<keyword evidence="2" id="KW-0274">FAD</keyword>
<dbReference type="AlphaFoldDB" id="A0A478ECE7"/>
<feature type="domain" description="FAD-binding" evidence="4">
    <location>
        <begin position="10"/>
        <end position="380"/>
    </location>
</feature>
<evidence type="ECO:0000313" key="6">
    <source>
        <dbReference type="Proteomes" id="UP000053095"/>
    </source>
</evidence>
<proteinExistence type="predicted"/>
<dbReference type="Gene3D" id="3.50.50.60">
    <property type="entry name" value="FAD/NAD(P)-binding domain"/>
    <property type="match status" value="1"/>
</dbReference>
<dbReference type="GO" id="GO:0016709">
    <property type="term" value="F:oxidoreductase activity, acting on paired donors, with incorporation or reduction of molecular oxygen, NAD(P)H as one donor, and incorporation of one atom of oxygen"/>
    <property type="evidence" value="ECO:0007669"/>
    <property type="project" value="UniProtKB-ARBA"/>
</dbReference>
<evidence type="ECO:0000313" key="5">
    <source>
        <dbReference type="EMBL" id="GAM42409.1"/>
    </source>
</evidence>
<dbReference type="Gene3D" id="3.30.9.10">
    <property type="entry name" value="D-Amino Acid Oxidase, subunit A, domain 2"/>
    <property type="match status" value="1"/>
</dbReference>
<evidence type="ECO:0000256" key="2">
    <source>
        <dbReference type="ARBA" id="ARBA00022827"/>
    </source>
</evidence>
<dbReference type="PANTHER" id="PTHR43004:SF8">
    <property type="entry name" value="FAD-BINDING DOMAIN-CONTAINING PROTEIN-RELATED"/>
    <property type="match status" value="1"/>
</dbReference>
<keyword evidence="6" id="KW-1185">Reference proteome</keyword>
<keyword evidence="3" id="KW-0560">Oxidoreductase</keyword>
<dbReference type="PANTHER" id="PTHR43004">
    <property type="entry name" value="TRK SYSTEM POTASSIUM UPTAKE PROTEIN"/>
    <property type="match status" value="1"/>
</dbReference>
<sequence length="612" mass="66955">MAETITLPTDVPVLIIGGGGSGLTSSILLSDYGIASLLVERRSATSHMPKAGAHNQRSLEIFRRHGIATEIQTSGVPAENRLRAAWMTSLGGNDSIDARELYSIDLNGEGTFRQVYEKDSPELSAGLGQHLLEPILRRHAESRSLATVRFGHQLVALDQSSRDGVVATIQDDSGQIHSVRARYVIAADGGRTVGPMLGAQMVGRCGLAEMLSIYFRADLSPYVSDDVMAHWFVGPKHGTWAGGSLVKAGPHPWNRHSPTWTIHFMFPEGDPDIGRLTCNNALPRLQDLLHLPNLNAEILGVSPWKIDAVQIDQYRIGNVFFIGDAAHRQPPTSGLGLQSAIQDADNLTWKIACTLKGQASETILNTYETERRPVCKANVEYALFAFENQFAFEAGLGLNRAKTIEDRRAVFEEYFADTPLSETRRARAAEVFNTVRLELNPHDRELGFFYDTGALLSDNSPSPPRDPMGVNYHPTTRPGSRLPHAWLNDRGARVSTHDLGAVGEFVLLCGYGAAARRWFEAAYEIAKESGLPLVAIRVAPDGDYGDPTCSWSRLREVTEDGAILVRPDKYVAARYNGAVEDAKLSLTHALEVVLGKKLSSTVEASAQRLQSN</sequence>
<reference evidence="6" key="1">
    <citation type="journal article" date="2015" name="Genome Announc.">
        <title>Draft genome sequence of Talaromyces cellulolyticus strain Y-94, a source of lignocellulosic biomass-degrading enzymes.</title>
        <authorList>
            <person name="Fujii T."/>
            <person name="Koike H."/>
            <person name="Sawayama S."/>
            <person name="Yano S."/>
            <person name="Inoue H."/>
        </authorList>
    </citation>
    <scope>NUCLEOTIDE SEQUENCE [LARGE SCALE GENOMIC DNA]</scope>
    <source>
        <strain evidence="6">Y-94</strain>
    </source>
</reference>
<dbReference type="Gene3D" id="3.40.30.120">
    <property type="match status" value="1"/>
</dbReference>
<gene>
    <name evidence="5" type="ORF">TCE0_044r16363</name>
</gene>
<name>A0A478ECE7_TALPI</name>
<dbReference type="InterPro" id="IPR002938">
    <property type="entry name" value="FAD-bd"/>
</dbReference>
<keyword evidence="1" id="KW-0285">Flavoprotein</keyword>
<accession>A0A478ECE7</accession>
<dbReference type="PRINTS" id="PR00420">
    <property type="entry name" value="RNGMNOXGNASE"/>
</dbReference>
<evidence type="ECO:0000256" key="1">
    <source>
        <dbReference type="ARBA" id="ARBA00022630"/>
    </source>
</evidence>
<dbReference type="Proteomes" id="UP000053095">
    <property type="component" value="Unassembled WGS sequence"/>
</dbReference>
<dbReference type="InterPro" id="IPR050641">
    <property type="entry name" value="RIFMO-like"/>
</dbReference>
<dbReference type="SUPFAM" id="SSF51905">
    <property type="entry name" value="FAD/NAD(P)-binding domain"/>
    <property type="match status" value="1"/>
</dbReference>
<organism evidence="5 6">
    <name type="scientific">Talaromyces pinophilus</name>
    <name type="common">Penicillium pinophilum</name>
    <dbReference type="NCBI Taxonomy" id="128442"/>
    <lineage>
        <taxon>Eukaryota</taxon>
        <taxon>Fungi</taxon>
        <taxon>Dikarya</taxon>
        <taxon>Ascomycota</taxon>
        <taxon>Pezizomycotina</taxon>
        <taxon>Eurotiomycetes</taxon>
        <taxon>Eurotiomycetidae</taxon>
        <taxon>Eurotiales</taxon>
        <taxon>Trichocomaceae</taxon>
        <taxon>Talaromyces</taxon>
        <taxon>Talaromyces sect. Talaromyces</taxon>
    </lineage>
</organism>
<protein>
    <recommendedName>
        <fullName evidence="4">FAD-binding domain-containing protein</fullName>
    </recommendedName>
</protein>
<dbReference type="GO" id="GO:0071949">
    <property type="term" value="F:FAD binding"/>
    <property type="evidence" value="ECO:0007669"/>
    <property type="project" value="InterPro"/>
</dbReference>
<evidence type="ECO:0000256" key="3">
    <source>
        <dbReference type="ARBA" id="ARBA00023002"/>
    </source>
</evidence>
<dbReference type="Pfam" id="PF01494">
    <property type="entry name" value="FAD_binding_3"/>
    <property type="match status" value="1"/>
</dbReference>
<evidence type="ECO:0000259" key="4">
    <source>
        <dbReference type="Pfam" id="PF01494"/>
    </source>
</evidence>
<dbReference type="InterPro" id="IPR036188">
    <property type="entry name" value="FAD/NAD-bd_sf"/>
</dbReference>